<protein>
    <recommendedName>
        <fullName evidence="8">Penicillin amidase</fullName>
    </recommendedName>
</protein>
<dbReference type="Gene3D" id="1.10.1400.10">
    <property type="match status" value="1"/>
</dbReference>
<keyword evidence="5" id="KW-0106">Calcium</keyword>
<reference evidence="6 7" key="1">
    <citation type="submission" date="2016-12" db="EMBL/GenBank/DDBJ databases">
        <title>The draft genome sequence of Actinophytocola sp. 11-183.</title>
        <authorList>
            <person name="Wang W."/>
            <person name="Yuan L."/>
        </authorList>
    </citation>
    <scope>NUCLEOTIDE SEQUENCE [LARGE SCALE GENOMIC DNA]</scope>
    <source>
        <strain evidence="6 7">11-183</strain>
    </source>
</reference>
<dbReference type="Gene3D" id="3.60.20.10">
    <property type="entry name" value="Glutamine Phosphoribosylpyrophosphate, subunit 1, domain 1"/>
    <property type="match status" value="1"/>
</dbReference>
<evidence type="ECO:0000256" key="4">
    <source>
        <dbReference type="PIRSR" id="PIRSR001227-1"/>
    </source>
</evidence>
<evidence type="ECO:0000313" key="6">
    <source>
        <dbReference type="EMBL" id="OLF14706.1"/>
    </source>
</evidence>
<feature type="active site" description="Nucleophile" evidence="4">
    <location>
        <position position="211"/>
    </location>
</feature>
<dbReference type="PIRSF" id="PIRSF001227">
    <property type="entry name" value="Pen_acylase"/>
    <property type="match status" value="1"/>
</dbReference>
<dbReference type="OrthoDB" id="9759796at2"/>
<dbReference type="InterPro" id="IPR014395">
    <property type="entry name" value="Pen/GL7ACA/AHL_acylase"/>
</dbReference>
<dbReference type="GO" id="GO:0016811">
    <property type="term" value="F:hydrolase activity, acting on carbon-nitrogen (but not peptide) bonds, in linear amides"/>
    <property type="evidence" value="ECO:0007669"/>
    <property type="project" value="InterPro"/>
</dbReference>
<comment type="similarity">
    <text evidence="1">Belongs to the peptidase S45 family.</text>
</comment>
<comment type="cofactor">
    <cofactor evidence="5">
        <name>Ca(2+)</name>
        <dbReference type="ChEBI" id="CHEBI:29108"/>
    </cofactor>
    <text evidence="5">Binds 1 Ca(2+) ion per dimer.</text>
</comment>
<dbReference type="STRING" id="1912961.BU204_25795"/>
<keyword evidence="2" id="KW-0378">Hydrolase</keyword>
<dbReference type="AlphaFoldDB" id="A0A1Q8CK41"/>
<dbReference type="GO" id="GO:0046872">
    <property type="term" value="F:metal ion binding"/>
    <property type="evidence" value="ECO:0007669"/>
    <property type="project" value="UniProtKB-KW"/>
</dbReference>
<dbReference type="InterPro" id="IPR043146">
    <property type="entry name" value="Penicillin_amidase_N_B-knob"/>
</dbReference>
<dbReference type="SUPFAM" id="SSF56235">
    <property type="entry name" value="N-terminal nucleophile aminohydrolases (Ntn hydrolases)"/>
    <property type="match status" value="1"/>
</dbReference>
<evidence type="ECO:0000256" key="1">
    <source>
        <dbReference type="ARBA" id="ARBA00006586"/>
    </source>
</evidence>
<name>A0A1Q8CK41_9PSEU</name>
<dbReference type="GO" id="GO:0017000">
    <property type="term" value="P:antibiotic biosynthetic process"/>
    <property type="evidence" value="ECO:0007669"/>
    <property type="project" value="InterPro"/>
</dbReference>
<dbReference type="PANTHER" id="PTHR34218">
    <property type="entry name" value="PEPTIDASE S45 PENICILLIN AMIDASE"/>
    <property type="match status" value="1"/>
</dbReference>
<evidence type="ECO:0000313" key="7">
    <source>
        <dbReference type="Proteomes" id="UP000185596"/>
    </source>
</evidence>
<evidence type="ECO:0000256" key="5">
    <source>
        <dbReference type="PIRSR" id="PIRSR001227-2"/>
    </source>
</evidence>
<dbReference type="Pfam" id="PF01804">
    <property type="entry name" value="Penicil_amidase"/>
    <property type="match status" value="1"/>
</dbReference>
<dbReference type="PANTHER" id="PTHR34218:SF4">
    <property type="entry name" value="ACYL-HOMOSERINE LACTONE ACYLASE QUIP"/>
    <property type="match status" value="1"/>
</dbReference>
<comment type="caution">
    <text evidence="6">The sequence shown here is derived from an EMBL/GenBank/DDBJ whole genome shotgun (WGS) entry which is preliminary data.</text>
</comment>
<gene>
    <name evidence="6" type="ORF">BU204_25795</name>
</gene>
<evidence type="ECO:0000256" key="3">
    <source>
        <dbReference type="ARBA" id="ARBA00023145"/>
    </source>
</evidence>
<dbReference type="InterPro" id="IPR023343">
    <property type="entry name" value="Penicillin_amidase_dom1"/>
</dbReference>
<dbReference type="InterPro" id="IPR002692">
    <property type="entry name" value="S45"/>
</dbReference>
<keyword evidence="7" id="KW-1185">Reference proteome</keyword>
<accession>A0A1Q8CK41</accession>
<dbReference type="InterPro" id="IPR029055">
    <property type="entry name" value="Ntn_hydrolases_N"/>
</dbReference>
<evidence type="ECO:0008006" key="8">
    <source>
        <dbReference type="Google" id="ProtNLM"/>
    </source>
</evidence>
<evidence type="ECO:0000256" key="2">
    <source>
        <dbReference type="ARBA" id="ARBA00022801"/>
    </source>
</evidence>
<dbReference type="InterPro" id="IPR043147">
    <property type="entry name" value="Penicillin_amidase_A-knob"/>
</dbReference>
<feature type="binding site" evidence="5">
    <location>
        <position position="279"/>
    </location>
    <ligand>
        <name>Ca(2+)</name>
        <dbReference type="ChEBI" id="CHEBI:29108"/>
    </ligand>
</feature>
<proteinExistence type="inferred from homology"/>
<dbReference type="RefSeq" id="WP_075128343.1">
    <property type="nucleotide sequence ID" value="NZ_MSIE01000050.1"/>
</dbReference>
<organism evidence="6 7">
    <name type="scientific">Actinophytocola xanthii</name>
    <dbReference type="NCBI Taxonomy" id="1912961"/>
    <lineage>
        <taxon>Bacteria</taxon>
        <taxon>Bacillati</taxon>
        <taxon>Actinomycetota</taxon>
        <taxon>Actinomycetes</taxon>
        <taxon>Pseudonocardiales</taxon>
        <taxon>Pseudonocardiaceae</taxon>
    </lineage>
</organism>
<dbReference type="Gene3D" id="1.10.439.10">
    <property type="entry name" value="Penicillin Amidohydrolase, domain 1"/>
    <property type="match status" value="1"/>
</dbReference>
<dbReference type="EMBL" id="MSIE01000050">
    <property type="protein sequence ID" value="OLF14706.1"/>
    <property type="molecule type" value="Genomic_DNA"/>
</dbReference>
<sequence>MTVLATEDGPVEITLDAAGRPSIEAPTLDAAAFGLGWVCATHRRAQLDLLRRRSHGRLAERVGPAAVQGDIRQRTLDLAGVADRCLAGLPADQRRLLEFHTAGVNLAGTSTSPWRPRDTVAVAQHLFQALVSDGADTRMVEVMRRTLPAEVVTFLLDATDEFATELDGTPPDPTPDSTPAPMPVDLLAGLLSEAVEPSTRVVVHDGPPVGSNIWAVARAGSVVLANDMHLELTDPSVLYAARLVLPGTELTGVTVPGLPMLIMGTNGRVAWGFTRLPGDVCELREVEEVPSGGYRVGEGVEQFGVRREVIRVRGGDDVVLAVRETRWGPVTGELAGRPVAFSSTLTDPRALDFTLARIATAGDANAAADVIVHSGLPPLNAVVADAGGVVLWTAAGRYPVRSGPGPHGFTTGEGGLLLPPEHLPRRVASPEGFIVNCNNGNAETREAGLAWNFFPGCRARRAGIGLAAGRGQDLTASARLQLDLDASYYTFYRDLALRQLGAGRADDRVAALAAEIAAWRGTAHRDEVGLALLVVFRDLVRERMFAAVTDRCVRYDDRFTYCFHGHERPLRRMLGALDAGLVPAPWTRPRQFVLAQLVAARALLTRRTGSAEPVRWGQVNRLSVAPHLLGIELSGCAESLLVAEPDFGAAVRFVVDLARPGDGTLAVPGAPSGASTVSQWSAWADGEADPLPAERSIASGRAW</sequence>
<dbReference type="Gene3D" id="2.30.120.10">
    <property type="match status" value="1"/>
</dbReference>
<keyword evidence="3" id="KW-0865">Zymogen</keyword>
<keyword evidence="5" id="KW-0479">Metal-binding</keyword>
<dbReference type="Proteomes" id="UP000185596">
    <property type="component" value="Unassembled WGS sequence"/>
</dbReference>